<evidence type="ECO:0000256" key="1">
    <source>
        <dbReference type="ARBA" id="ARBA00009497"/>
    </source>
</evidence>
<dbReference type="CDD" id="cd01043">
    <property type="entry name" value="DPS"/>
    <property type="match status" value="1"/>
</dbReference>
<feature type="domain" description="Ferritin/DPS" evidence="3">
    <location>
        <begin position="18"/>
        <end position="156"/>
    </location>
</feature>
<dbReference type="EMBL" id="VLLG01000002">
    <property type="protein sequence ID" value="TWI91774.1"/>
    <property type="molecule type" value="Genomic_DNA"/>
</dbReference>
<dbReference type="InterPro" id="IPR009078">
    <property type="entry name" value="Ferritin-like_SF"/>
</dbReference>
<evidence type="ECO:0000256" key="2">
    <source>
        <dbReference type="RuleBase" id="RU003875"/>
    </source>
</evidence>
<dbReference type="Gene3D" id="1.20.1260.10">
    <property type="match status" value="1"/>
</dbReference>
<dbReference type="PANTHER" id="PTHR42932">
    <property type="entry name" value="GENERAL STRESS PROTEIN 20U"/>
    <property type="match status" value="1"/>
</dbReference>
<dbReference type="SUPFAM" id="SSF47240">
    <property type="entry name" value="Ferritin-like"/>
    <property type="match status" value="1"/>
</dbReference>
<dbReference type="InterPro" id="IPR012347">
    <property type="entry name" value="Ferritin-like"/>
</dbReference>
<sequence length="156" mass="18224">MKANIGISEEHLKAVALELNKALADLVVLYTKTRNYHWNIEGPSFSELHKFYEEQYDELAEAIDDMAERIRALGHYAEGRLSDFLKLTSLVEQEYTNDQRTQLTNLLNDHETIIRNLRRLVDEFADKYKDAGSSDFVTGLLRQHEKTAWMIRSYLK</sequence>
<dbReference type="PRINTS" id="PR01346">
    <property type="entry name" value="HELNAPAPROT"/>
</dbReference>
<evidence type="ECO:0000313" key="4">
    <source>
        <dbReference type="EMBL" id="TWI91774.1"/>
    </source>
</evidence>
<dbReference type="OrthoDB" id="9797023at2"/>
<dbReference type="InterPro" id="IPR023188">
    <property type="entry name" value="DPS_DNA-bd_CS"/>
</dbReference>
<dbReference type="GO" id="GO:0016722">
    <property type="term" value="F:oxidoreductase activity, acting on metal ions"/>
    <property type="evidence" value="ECO:0007669"/>
    <property type="project" value="InterPro"/>
</dbReference>
<dbReference type="RefSeq" id="WP_145710909.1">
    <property type="nucleotide sequence ID" value="NZ_BAAAFY010000001.1"/>
</dbReference>
<evidence type="ECO:0000313" key="5">
    <source>
        <dbReference type="Proteomes" id="UP000316778"/>
    </source>
</evidence>
<comment type="similarity">
    <text evidence="1 2">Belongs to the Dps family.</text>
</comment>
<proteinExistence type="inferred from homology"/>
<accession>A0A562TET6</accession>
<comment type="caution">
    <text evidence="4">The sequence shown here is derived from an EMBL/GenBank/DDBJ whole genome shotgun (WGS) entry which is preliminary data.</text>
</comment>
<organism evidence="4 5">
    <name type="scientific">Chitinophaga japonensis</name>
    <name type="common">Flexibacter japonensis</name>
    <dbReference type="NCBI Taxonomy" id="104662"/>
    <lineage>
        <taxon>Bacteria</taxon>
        <taxon>Pseudomonadati</taxon>
        <taxon>Bacteroidota</taxon>
        <taxon>Chitinophagia</taxon>
        <taxon>Chitinophagales</taxon>
        <taxon>Chitinophagaceae</taxon>
        <taxon>Chitinophaga</taxon>
    </lineage>
</organism>
<dbReference type="InterPro" id="IPR008331">
    <property type="entry name" value="Ferritin_DPS_dom"/>
</dbReference>
<dbReference type="Pfam" id="PF00210">
    <property type="entry name" value="Ferritin"/>
    <property type="match status" value="1"/>
</dbReference>
<dbReference type="Proteomes" id="UP000316778">
    <property type="component" value="Unassembled WGS sequence"/>
</dbReference>
<name>A0A562TET6_CHIJA</name>
<dbReference type="PROSITE" id="PS00818">
    <property type="entry name" value="DPS_1"/>
    <property type="match status" value="1"/>
</dbReference>
<keyword evidence="5" id="KW-1185">Reference proteome</keyword>
<protein>
    <submittedName>
        <fullName evidence="4">Starvation-inducible DNA-binding protein</fullName>
    </submittedName>
</protein>
<dbReference type="PROSITE" id="PS00819">
    <property type="entry name" value="DPS_2"/>
    <property type="match status" value="1"/>
</dbReference>
<gene>
    <name evidence="4" type="ORF">LX66_1154</name>
</gene>
<reference evidence="4 5" key="1">
    <citation type="journal article" date="2013" name="Stand. Genomic Sci.">
        <title>Genomic Encyclopedia of Type Strains, Phase I: The one thousand microbial genomes (KMG-I) project.</title>
        <authorList>
            <person name="Kyrpides N.C."/>
            <person name="Woyke T."/>
            <person name="Eisen J.A."/>
            <person name="Garrity G."/>
            <person name="Lilburn T.G."/>
            <person name="Beck B.J."/>
            <person name="Whitman W.B."/>
            <person name="Hugenholtz P."/>
            <person name="Klenk H.P."/>
        </authorList>
    </citation>
    <scope>NUCLEOTIDE SEQUENCE [LARGE SCALE GENOMIC DNA]</scope>
    <source>
        <strain evidence="4 5">DSM 13484</strain>
    </source>
</reference>
<keyword evidence="4" id="KW-0238">DNA-binding</keyword>
<dbReference type="PIRSF" id="PIRSF005900">
    <property type="entry name" value="Dps"/>
    <property type="match status" value="1"/>
</dbReference>
<dbReference type="GO" id="GO:0003677">
    <property type="term" value="F:DNA binding"/>
    <property type="evidence" value="ECO:0007669"/>
    <property type="project" value="UniProtKB-KW"/>
</dbReference>
<dbReference type="PANTHER" id="PTHR42932:SF3">
    <property type="entry name" value="DNA PROTECTION DURING STARVATION PROTEIN"/>
    <property type="match status" value="1"/>
</dbReference>
<evidence type="ECO:0000259" key="3">
    <source>
        <dbReference type="Pfam" id="PF00210"/>
    </source>
</evidence>
<dbReference type="AlphaFoldDB" id="A0A562TET6"/>
<dbReference type="InterPro" id="IPR002177">
    <property type="entry name" value="DPS_DNA-bd"/>
</dbReference>
<dbReference type="GO" id="GO:0008199">
    <property type="term" value="F:ferric iron binding"/>
    <property type="evidence" value="ECO:0007669"/>
    <property type="project" value="InterPro"/>
</dbReference>